<dbReference type="GO" id="GO:0032259">
    <property type="term" value="P:methylation"/>
    <property type="evidence" value="ECO:0007669"/>
    <property type="project" value="UniProtKB-KW"/>
</dbReference>
<comment type="caution">
    <text evidence="1">The sequence shown here is derived from an EMBL/GenBank/DDBJ whole genome shotgun (WGS) entry which is preliminary data.</text>
</comment>
<dbReference type="Gene3D" id="3.40.50.150">
    <property type="entry name" value="Vaccinia Virus protein VP39"/>
    <property type="match status" value="1"/>
</dbReference>
<organism evidence="1 2">
    <name type="scientific">Pseudonocardia asaccharolytica DSM 44247 = NBRC 16224</name>
    <dbReference type="NCBI Taxonomy" id="1123024"/>
    <lineage>
        <taxon>Bacteria</taxon>
        <taxon>Bacillati</taxon>
        <taxon>Actinomycetota</taxon>
        <taxon>Actinomycetes</taxon>
        <taxon>Pseudonocardiales</taxon>
        <taxon>Pseudonocardiaceae</taxon>
        <taxon>Pseudonocardia</taxon>
    </lineage>
</organism>
<keyword evidence="1" id="KW-0808">Transferase</keyword>
<dbReference type="Proteomes" id="UP000321328">
    <property type="component" value="Unassembled WGS sequence"/>
</dbReference>
<protein>
    <submittedName>
        <fullName evidence="1">Trans-aconitate methyltransferase</fullName>
    </submittedName>
</protein>
<dbReference type="GO" id="GO:0008168">
    <property type="term" value="F:methyltransferase activity"/>
    <property type="evidence" value="ECO:0007669"/>
    <property type="project" value="UniProtKB-KW"/>
</dbReference>
<dbReference type="SUPFAM" id="SSF53335">
    <property type="entry name" value="S-adenosyl-L-methionine-dependent methyltransferases"/>
    <property type="match status" value="1"/>
</dbReference>
<dbReference type="RefSeq" id="WP_245585740.1">
    <property type="nucleotide sequence ID" value="NZ_AUII01000028.1"/>
</dbReference>
<keyword evidence="2" id="KW-1185">Reference proteome</keyword>
<sequence>MPGSPVCAPDWLALREPADAAARASELVELVRGHLGTGAPVVIRDLGCGTGSMGRWLAPRLPGPQHWILHDRDPGLLARASAGLPGVAADGAPVIARTREGDVCELRAADLDGTSLVTASALLDLLTAEEVDGLAAACAEAGCAALLTLTVVGRVEIAPPDPLDAAFATAFDAHQRRCTGGRRLLGPDAGAAAADAFAGRGAAVTTRPSPWRLGVDQDELAEEWLRGWIDAACAQQPDLQRHVGAYLRRRIDACTAGELRAVVGHVDVLALPSGAP</sequence>
<dbReference type="STRING" id="1123024.GCA_000423625_04247"/>
<name>A0A511D6H7_9PSEU</name>
<proteinExistence type="predicted"/>
<reference evidence="1 2" key="1">
    <citation type="submission" date="2019-07" db="EMBL/GenBank/DDBJ databases">
        <title>Whole genome shotgun sequence of Pseudonocardia asaccharolytica NBRC 16224.</title>
        <authorList>
            <person name="Hosoyama A."/>
            <person name="Uohara A."/>
            <person name="Ohji S."/>
            <person name="Ichikawa N."/>
        </authorList>
    </citation>
    <scope>NUCLEOTIDE SEQUENCE [LARGE SCALE GENOMIC DNA]</scope>
    <source>
        <strain evidence="1 2">NBRC 16224</strain>
    </source>
</reference>
<dbReference type="EMBL" id="BJVI01000033">
    <property type="protein sequence ID" value="GEL19214.1"/>
    <property type="molecule type" value="Genomic_DNA"/>
</dbReference>
<keyword evidence="1" id="KW-0489">Methyltransferase</keyword>
<dbReference type="AlphaFoldDB" id="A0A511D6H7"/>
<evidence type="ECO:0000313" key="2">
    <source>
        <dbReference type="Proteomes" id="UP000321328"/>
    </source>
</evidence>
<accession>A0A511D6H7</accession>
<gene>
    <name evidence="1" type="ORF">PA7_30510</name>
</gene>
<dbReference type="InterPro" id="IPR029063">
    <property type="entry name" value="SAM-dependent_MTases_sf"/>
</dbReference>
<evidence type="ECO:0000313" key="1">
    <source>
        <dbReference type="EMBL" id="GEL19214.1"/>
    </source>
</evidence>